<keyword evidence="6 7" id="KW-0472">Membrane</keyword>
<evidence type="ECO:0000256" key="2">
    <source>
        <dbReference type="ARBA" id="ARBA00022692"/>
    </source>
</evidence>
<dbReference type="PROSITE" id="PS00211">
    <property type="entry name" value="ABC_TRANSPORTER_1"/>
    <property type="match status" value="1"/>
</dbReference>
<comment type="subcellular location">
    <subcellularLocation>
        <location evidence="1">Cell membrane</location>
        <topology evidence="1">Multi-pass membrane protein</topology>
    </subcellularLocation>
</comment>
<evidence type="ECO:0000259" key="9">
    <source>
        <dbReference type="PROSITE" id="PS50929"/>
    </source>
</evidence>
<evidence type="ECO:0000256" key="4">
    <source>
        <dbReference type="ARBA" id="ARBA00022840"/>
    </source>
</evidence>
<feature type="transmembrane region" description="Helical" evidence="7">
    <location>
        <begin position="255"/>
        <end position="275"/>
    </location>
</feature>
<evidence type="ECO:0000256" key="6">
    <source>
        <dbReference type="ARBA" id="ARBA00023136"/>
    </source>
</evidence>
<dbReference type="InterPro" id="IPR011527">
    <property type="entry name" value="ABC1_TM_dom"/>
</dbReference>
<evidence type="ECO:0000256" key="5">
    <source>
        <dbReference type="ARBA" id="ARBA00022989"/>
    </source>
</evidence>
<accession>A0A1F6DFJ8</accession>
<feature type="transmembrane region" description="Helical" evidence="7">
    <location>
        <begin position="147"/>
        <end position="166"/>
    </location>
</feature>
<dbReference type="GO" id="GO:0016887">
    <property type="term" value="F:ATP hydrolysis activity"/>
    <property type="evidence" value="ECO:0007669"/>
    <property type="project" value="InterPro"/>
</dbReference>
<evidence type="ECO:0000259" key="8">
    <source>
        <dbReference type="PROSITE" id="PS50893"/>
    </source>
</evidence>
<feature type="transmembrane region" description="Helical" evidence="7">
    <location>
        <begin position="172"/>
        <end position="190"/>
    </location>
</feature>
<organism evidence="10 11">
    <name type="scientific">Candidatus Kaiserbacteria bacterium RIFCSPHIGHO2_02_FULL_50_50</name>
    <dbReference type="NCBI Taxonomy" id="1798492"/>
    <lineage>
        <taxon>Bacteria</taxon>
        <taxon>Candidatus Kaiseribacteriota</taxon>
    </lineage>
</organism>
<dbReference type="Gene3D" id="3.40.50.300">
    <property type="entry name" value="P-loop containing nucleotide triphosphate hydrolases"/>
    <property type="match status" value="1"/>
</dbReference>
<feature type="transmembrane region" description="Helical" evidence="7">
    <location>
        <begin position="281"/>
        <end position="300"/>
    </location>
</feature>
<dbReference type="InterPro" id="IPR036640">
    <property type="entry name" value="ABC1_TM_sf"/>
</dbReference>
<dbReference type="InterPro" id="IPR003593">
    <property type="entry name" value="AAA+_ATPase"/>
</dbReference>
<dbReference type="GO" id="GO:0034040">
    <property type="term" value="F:ATPase-coupled lipid transmembrane transporter activity"/>
    <property type="evidence" value="ECO:0007669"/>
    <property type="project" value="TreeGrafter"/>
</dbReference>
<dbReference type="InterPro" id="IPR027417">
    <property type="entry name" value="P-loop_NTPase"/>
</dbReference>
<dbReference type="GO" id="GO:0005886">
    <property type="term" value="C:plasma membrane"/>
    <property type="evidence" value="ECO:0007669"/>
    <property type="project" value="UniProtKB-SubCell"/>
</dbReference>
<evidence type="ECO:0000256" key="1">
    <source>
        <dbReference type="ARBA" id="ARBA00004651"/>
    </source>
</evidence>
<dbReference type="Gene3D" id="1.20.1560.10">
    <property type="entry name" value="ABC transporter type 1, transmembrane domain"/>
    <property type="match status" value="1"/>
</dbReference>
<feature type="transmembrane region" description="Helical" evidence="7">
    <location>
        <begin position="25"/>
        <end position="47"/>
    </location>
</feature>
<protein>
    <recommendedName>
        <fullName evidence="12">ABC transporter ATP-binding protein</fullName>
    </recommendedName>
</protein>
<dbReference type="CDD" id="cd07346">
    <property type="entry name" value="ABC_6TM_exporters"/>
    <property type="match status" value="1"/>
</dbReference>
<dbReference type="SMART" id="SM00382">
    <property type="entry name" value="AAA"/>
    <property type="match status" value="1"/>
</dbReference>
<dbReference type="InterPro" id="IPR017871">
    <property type="entry name" value="ABC_transporter-like_CS"/>
</dbReference>
<feature type="domain" description="ABC transmembrane type-1" evidence="9">
    <location>
        <begin position="28"/>
        <end position="315"/>
    </location>
</feature>
<evidence type="ECO:0000256" key="7">
    <source>
        <dbReference type="SAM" id="Phobius"/>
    </source>
</evidence>
<keyword evidence="4" id="KW-0067">ATP-binding</keyword>
<dbReference type="InterPro" id="IPR003439">
    <property type="entry name" value="ABC_transporter-like_ATP-bd"/>
</dbReference>
<dbReference type="Pfam" id="PF00005">
    <property type="entry name" value="ABC_tran"/>
    <property type="match status" value="1"/>
</dbReference>
<evidence type="ECO:0000256" key="3">
    <source>
        <dbReference type="ARBA" id="ARBA00022741"/>
    </source>
</evidence>
<comment type="caution">
    <text evidence="10">The sequence shown here is derived from an EMBL/GenBank/DDBJ whole genome shotgun (WGS) entry which is preliminary data.</text>
</comment>
<dbReference type="InterPro" id="IPR039421">
    <property type="entry name" value="Type_1_exporter"/>
</dbReference>
<feature type="domain" description="ABC transporter" evidence="8">
    <location>
        <begin position="349"/>
        <end position="582"/>
    </location>
</feature>
<dbReference type="GO" id="GO:0140359">
    <property type="term" value="F:ABC-type transporter activity"/>
    <property type="evidence" value="ECO:0007669"/>
    <property type="project" value="InterPro"/>
</dbReference>
<keyword evidence="2 7" id="KW-0812">Transmembrane</keyword>
<dbReference type="GO" id="GO:0005524">
    <property type="term" value="F:ATP binding"/>
    <property type="evidence" value="ECO:0007669"/>
    <property type="project" value="UniProtKB-KW"/>
</dbReference>
<keyword evidence="5 7" id="KW-1133">Transmembrane helix</keyword>
<dbReference type="STRING" id="1798492.A3C89_02150"/>
<feature type="transmembrane region" description="Helical" evidence="7">
    <location>
        <begin position="67"/>
        <end position="86"/>
    </location>
</feature>
<sequence length="591" mass="63881">MKTIPKLSTSPWRFAWDMSLRSRGLLGLTLLLVLIGDIISGLLPYVYKIIIDGVTNANVSTALPTGTFITIWSVVYLLGFLIAVLTKHSAAVTGTRGETMSVLRAQASLMSYLFGHSHRFFSDAFSGTLGAKVSQAADGVGAIIEGAVWEILSLVLSVTIATSLMFSIDWRAGMVFLFLIVILALINIPLSSLQQKAARALADENAKVSGYSFDMLANFRSIRTFAQSEPELALFVRQNDAVRRKANHSMDMSQLVLGINSLAIIFATGVIVMLLVTGYNLGTVTAGSFVLMFAVVLNIYQELTRVGFTINRFVQTYSETAEALETLIVPQEILDAPHAESIVVSGGAIDFKDVNFSYEHTSVFKDFTLRVSPHEHLGLVGRSGAGKSTLVSLLLREFDIASGVITIDNVNIASVTQDSLRAAISIVPQEPVLFHRTLRENIAYGKPSATDAEIHDAAKKAHAHDFITALPNGYDTLVGERGTKLSGGQRQRVIIARAILKDAPILILDEATSALDSESEAAIQDALKTLMQGKTVIAIAHRLSTLKSMSRIVVIDGGTILEEGTHTELVQKDSGTYAALWSHQAGGFIQE</sequence>
<gene>
    <name evidence="10" type="ORF">A3C89_02150</name>
</gene>
<dbReference type="Pfam" id="PF00664">
    <property type="entry name" value="ABC_membrane"/>
    <property type="match status" value="1"/>
</dbReference>
<evidence type="ECO:0000313" key="11">
    <source>
        <dbReference type="Proteomes" id="UP000178794"/>
    </source>
</evidence>
<dbReference type="SUPFAM" id="SSF52540">
    <property type="entry name" value="P-loop containing nucleoside triphosphate hydrolases"/>
    <property type="match status" value="1"/>
</dbReference>
<name>A0A1F6DFJ8_9BACT</name>
<keyword evidence="3" id="KW-0547">Nucleotide-binding</keyword>
<dbReference type="SUPFAM" id="SSF90123">
    <property type="entry name" value="ABC transporter transmembrane region"/>
    <property type="match status" value="1"/>
</dbReference>
<reference evidence="10 11" key="1">
    <citation type="journal article" date="2016" name="Nat. Commun.">
        <title>Thousands of microbial genomes shed light on interconnected biogeochemical processes in an aquifer system.</title>
        <authorList>
            <person name="Anantharaman K."/>
            <person name="Brown C.T."/>
            <person name="Hug L.A."/>
            <person name="Sharon I."/>
            <person name="Castelle C.J."/>
            <person name="Probst A.J."/>
            <person name="Thomas B.C."/>
            <person name="Singh A."/>
            <person name="Wilkins M.J."/>
            <person name="Karaoz U."/>
            <person name="Brodie E.L."/>
            <person name="Williams K.H."/>
            <person name="Hubbard S.S."/>
            <person name="Banfield J.F."/>
        </authorList>
    </citation>
    <scope>NUCLEOTIDE SEQUENCE [LARGE SCALE GENOMIC DNA]</scope>
</reference>
<dbReference type="Proteomes" id="UP000178794">
    <property type="component" value="Unassembled WGS sequence"/>
</dbReference>
<evidence type="ECO:0000313" key="10">
    <source>
        <dbReference type="EMBL" id="OGG60171.1"/>
    </source>
</evidence>
<dbReference type="AlphaFoldDB" id="A0A1F6DFJ8"/>
<dbReference type="EMBL" id="MFLF01000009">
    <property type="protein sequence ID" value="OGG60171.1"/>
    <property type="molecule type" value="Genomic_DNA"/>
</dbReference>
<dbReference type="PROSITE" id="PS50929">
    <property type="entry name" value="ABC_TM1F"/>
    <property type="match status" value="1"/>
</dbReference>
<dbReference type="PANTHER" id="PTHR24221:SF654">
    <property type="entry name" value="ATP-BINDING CASSETTE SUB-FAMILY B MEMBER 6"/>
    <property type="match status" value="1"/>
</dbReference>
<proteinExistence type="predicted"/>
<dbReference type="PANTHER" id="PTHR24221">
    <property type="entry name" value="ATP-BINDING CASSETTE SUB-FAMILY B"/>
    <property type="match status" value="1"/>
</dbReference>
<dbReference type="PROSITE" id="PS50893">
    <property type="entry name" value="ABC_TRANSPORTER_2"/>
    <property type="match status" value="1"/>
</dbReference>
<dbReference type="FunFam" id="3.40.50.300:FF:000218">
    <property type="entry name" value="Multidrug ABC transporter ATP-binding protein"/>
    <property type="match status" value="1"/>
</dbReference>
<evidence type="ECO:0008006" key="12">
    <source>
        <dbReference type="Google" id="ProtNLM"/>
    </source>
</evidence>